<keyword evidence="2" id="KW-0547">Nucleotide-binding</keyword>
<dbReference type="AlphaFoldDB" id="A0A2H5XCQ7"/>
<evidence type="ECO:0000256" key="4">
    <source>
        <dbReference type="ARBA" id="ARBA00022967"/>
    </source>
</evidence>
<dbReference type="InterPro" id="IPR003439">
    <property type="entry name" value="ABC_transporter-like_ATP-bd"/>
</dbReference>
<evidence type="ECO:0000259" key="5">
    <source>
        <dbReference type="PROSITE" id="PS50893"/>
    </source>
</evidence>
<feature type="domain" description="ABC transporter" evidence="5">
    <location>
        <begin position="15"/>
        <end position="251"/>
    </location>
</feature>
<proteinExistence type="predicted"/>
<gene>
    <name evidence="6" type="primary">fepC</name>
    <name evidence="6" type="ORF">HRbin17_01487</name>
</gene>
<evidence type="ECO:0000256" key="3">
    <source>
        <dbReference type="ARBA" id="ARBA00022840"/>
    </source>
</evidence>
<dbReference type="Gene3D" id="3.40.50.300">
    <property type="entry name" value="P-loop containing nucleotide triphosphate hydrolases"/>
    <property type="match status" value="1"/>
</dbReference>
<keyword evidence="4" id="KW-1278">Translocase</keyword>
<comment type="caution">
    <text evidence="6">The sequence shown here is derived from an EMBL/GenBank/DDBJ whole genome shotgun (WGS) entry which is preliminary data.</text>
</comment>
<organism evidence="6 7">
    <name type="scientific">Candidatus Fervidibacter japonicus</name>
    <dbReference type="NCBI Taxonomy" id="2035412"/>
    <lineage>
        <taxon>Bacteria</taxon>
        <taxon>Candidatus Fervidibacterota</taxon>
        <taxon>Candidatus Fervidibacter</taxon>
    </lineage>
</organism>
<dbReference type="GO" id="GO:0005524">
    <property type="term" value="F:ATP binding"/>
    <property type="evidence" value="ECO:0007669"/>
    <property type="project" value="UniProtKB-KW"/>
</dbReference>
<evidence type="ECO:0000313" key="7">
    <source>
        <dbReference type="Proteomes" id="UP000236173"/>
    </source>
</evidence>
<accession>A0A2H5XCQ7</accession>
<evidence type="ECO:0000256" key="1">
    <source>
        <dbReference type="ARBA" id="ARBA00022448"/>
    </source>
</evidence>
<keyword evidence="1" id="KW-0813">Transport</keyword>
<dbReference type="CDD" id="cd03214">
    <property type="entry name" value="ABC_Iron-Siderophores_B12_Hemin"/>
    <property type="match status" value="1"/>
</dbReference>
<dbReference type="PROSITE" id="PS50893">
    <property type="entry name" value="ABC_TRANSPORTER_2"/>
    <property type="match status" value="1"/>
</dbReference>
<dbReference type="InterPro" id="IPR027417">
    <property type="entry name" value="P-loop_NTPase"/>
</dbReference>
<dbReference type="InterPro" id="IPR017871">
    <property type="entry name" value="ABC_transporter-like_CS"/>
</dbReference>
<dbReference type="SMART" id="SM00382">
    <property type="entry name" value="AAA"/>
    <property type="match status" value="1"/>
</dbReference>
<sequence>MALSSLTAGHPQVCIAVQGVTVAFRAVTALHDVTFSVHAGDLVVLLGPNGAGKTTLLRTIARAVTPQKGAVLLDGKAVTEVPVRHLMRRLSVVPQTEGTAFAFTVLDIVLMGRIPHLAPLAPFSPHDWQVVRDAMEATDTWHLRDRLFTELSGGERRRVLLAKALAQEPQVLLLDEPTANLDLHYQLEVVELVQRLNRDRRLTVLVVMHDLNLATMLGNRFILMQGGRIVAMGDVDAVLTPQNLQQVYGVPVLVLRHPLTGKPLIVLTERRIVPLNAVRVHVVCGGGTGGEVMALLVAAGCQVTAGALNRGDSDYEAAQLLGVPVAEEQPFMPLSERAIAEARRLIAAADVVILTDVPFGWGNLANLHAIAEAAQGLVVIFNPETMAQRDFVNGQATTLLQRIYATKRVATVHSLEELQRLLGRA</sequence>
<dbReference type="SUPFAM" id="SSF52540">
    <property type="entry name" value="P-loop containing nucleoside triphosphate hydrolases"/>
    <property type="match status" value="1"/>
</dbReference>
<dbReference type="PROSITE" id="PS00211">
    <property type="entry name" value="ABC_TRANSPORTER_1"/>
    <property type="match status" value="1"/>
</dbReference>
<protein>
    <submittedName>
        <fullName evidence="6">Ferric enterobactin transport ATP-binding protein FepC</fullName>
    </submittedName>
</protein>
<dbReference type="InterPro" id="IPR003593">
    <property type="entry name" value="AAA+_ATPase"/>
</dbReference>
<reference evidence="7" key="1">
    <citation type="submission" date="2017-09" db="EMBL/GenBank/DDBJ databases">
        <title>Metaegenomics of thermophilic ammonia-oxidizing enrichment culture.</title>
        <authorList>
            <person name="Kato S."/>
            <person name="Suzuki K."/>
        </authorList>
    </citation>
    <scope>NUCLEOTIDE SEQUENCE [LARGE SCALE GENOMIC DNA]</scope>
</reference>
<keyword evidence="3 6" id="KW-0067">ATP-binding</keyword>
<dbReference type="Proteomes" id="UP000236173">
    <property type="component" value="Unassembled WGS sequence"/>
</dbReference>
<evidence type="ECO:0000256" key="2">
    <source>
        <dbReference type="ARBA" id="ARBA00022741"/>
    </source>
</evidence>
<dbReference type="FunFam" id="3.40.50.300:FF:000134">
    <property type="entry name" value="Iron-enterobactin ABC transporter ATP-binding protein"/>
    <property type="match status" value="1"/>
</dbReference>
<dbReference type="Pfam" id="PF00005">
    <property type="entry name" value="ABC_tran"/>
    <property type="match status" value="1"/>
</dbReference>
<dbReference type="PANTHER" id="PTHR42794:SF1">
    <property type="entry name" value="HEMIN IMPORT ATP-BINDING PROTEIN HMUV"/>
    <property type="match status" value="1"/>
</dbReference>
<dbReference type="PANTHER" id="PTHR42794">
    <property type="entry name" value="HEMIN IMPORT ATP-BINDING PROTEIN HMUV"/>
    <property type="match status" value="1"/>
</dbReference>
<name>A0A2H5XCQ7_9BACT</name>
<dbReference type="EMBL" id="BEHT01000018">
    <property type="protein sequence ID" value="GBC98966.1"/>
    <property type="molecule type" value="Genomic_DNA"/>
</dbReference>
<evidence type="ECO:0000313" key="6">
    <source>
        <dbReference type="EMBL" id="GBC98966.1"/>
    </source>
</evidence>
<dbReference type="GO" id="GO:0016887">
    <property type="term" value="F:ATP hydrolysis activity"/>
    <property type="evidence" value="ECO:0007669"/>
    <property type="project" value="InterPro"/>
</dbReference>